<evidence type="ECO:0000256" key="3">
    <source>
        <dbReference type="ARBA" id="ARBA00022884"/>
    </source>
</evidence>
<dbReference type="GO" id="GO:0005840">
    <property type="term" value="C:ribosome"/>
    <property type="evidence" value="ECO:0007669"/>
    <property type="project" value="UniProtKB-KW"/>
</dbReference>
<dbReference type="GO" id="GO:1990904">
    <property type="term" value="C:ribonucleoprotein complex"/>
    <property type="evidence" value="ECO:0007669"/>
    <property type="project" value="UniProtKB-KW"/>
</dbReference>
<evidence type="ECO:0000256" key="6">
    <source>
        <dbReference type="ARBA" id="ARBA00035292"/>
    </source>
</evidence>
<dbReference type="InterPro" id="IPR020070">
    <property type="entry name" value="Ribosomal_bL9_N"/>
</dbReference>
<sequence length="147" mass="15842">MKVILLKDVKGKGYKGDVVDVSDGYAQNFLYPQALGVPATKEALLKIQAQEKRVERESVKADDQARKAVAELDGTTLTLAVKANDDGTLYAAVSEKDVVKAAQEQGVKLKPKRVVFTAPIKETGSFTVVAEFLGGYEAELSIIVEAK</sequence>
<keyword evidence="5 7" id="KW-0687">Ribonucleoprotein</keyword>
<name>A0A2H0RLL3_9BACT</name>
<dbReference type="GO" id="GO:0019843">
    <property type="term" value="F:rRNA binding"/>
    <property type="evidence" value="ECO:0007669"/>
    <property type="project" value="UniProtKB-UniRule"/>
</dbReference>
<dbReference type="InterPro" id="IPR020594">
    <property type="entry name" value="Ribosomal_bL9_bac/chp"/>
</dbReference>
<gene>
    <name evidence="7 9" type="primary">rplI</name>
    <name evidence="9" type="ORF">COV06_03860</name>
</gene>
<keyword evidence="2 7" id="KW-0699">rRNA-binding</keyword>
<dbReference type="Pfam" id="PF01281">
    <property type="entry name" value="Ribosomal_L9_N"/>
    <property type="match status" value="1"/>
</dbReference>
<comment type="function">
    <text evidence="7">Binds to the 23S rRNA.</text>
</comment>
<dbReference type="InterPro" id="IPR000244">
    <property type="entry name" value="Ribosomal_bL9"/>
</dbReference>
<comment type="similarity">
    <text evidence="1 7">Belongs to the bacterial ribosomal protein bL9 family.</text>
</comment>
<proteinExistence type="inferred from homology"/>
<dbReference type="Pfam" id="PF03948">
    <property type="entry name" value="Ribosomal_L9_C"/>
    <property type="match status" value="1"/>
</dbReference>
<organism evidence="9 10">
    <name type="scientific">Candidatus Uhrbacteria bacterium CG10_big_fil_rev_8_21_14_0_10_50_16</name>
    <dbReference type="NCBI Taxonomy" id="1975039"/>
    <lineage>
        <taxon>Bacteria</taxon>
        <taxon>Candidatus Uhriibacteriota</taxon>
    </lineage>
</organism>
<dbReference type="InterPro" id="IPR020069">
    <property type="entry name" value="Ribosomal_bL9_C"/>
</dbReference>
<dbReference type="GO" id="GO:0006412">
    <property type="term" value="P:translation"/>
    <property type="evidence" value="ECO:0007669"/>
    <property type="project" value="UniProtKB-UniRule"/>
</dbReference>
<dbReference type="Gene3D" id="3.10.430.100">
    <property type="entry name" value="Ribosomal protein L9, C-terminal domain"/>
    <property type="match status" value="1"/>
</dbReference>
<dbReference type="NCBIfam" id="TIGR00158">
    <property type="entry name" value="L9"/>
    <property type="match status" value="1"/>
</dbReference>
<comment type="caution">
    <text evidence="9">The sequence shown here is derived from an EMBL/GenBank/DDBJ whole genome shotgun (WGS) entry which is preliminary data.</text>
</comment>
<dbReference type="EMBL" id="PCYM01000007">
    <property type="protein sequence ID" value="PIR47388.1"/>
    <property type="molecule type" value="Genomic_DNA"/>
</dbReference>
<evidence type="ECO:0000256" key="2">
    <source>
        <dbReference type="ARBA" id="ARBA00022730"/>
    </source>
</evidence>
<dbReference type="InterPro" id="IPR009027">
    <property type="entry name" value="Ribosomal_bL9/RNase_H1_N"/>
</dbReference>
<dbReference type="InterPro" id="IPR036935">
    <property type="entry name" value="Ribosomal_bL9_N_sf"/>
</dbReference>
<dbReference type="SUPFAM" id="SSF55658">
    <property type="entry name" value="L9 N-domain-like"/>
    <property type="match status" value="1"/>
</dbReference>
<dbReference type="SUPFAM" id="SSF55653">
    <property type="entry name" value="Ribosomal protein L9 C-domain"/>
    <property type="match status" value="1"/>
</dbReference>
<evidence type="ECO:0000256" key="4">
    <source>
        <dbReference type="ARBA" id="ARBA00022980"/>
    </source>
</evidence>
<evidence type="ECO:0000313" key="9">
    <source>
        <dbReference type="EMBL" id="PIR47388.1"/>
    </source>
</evidence>
<evidence type="ECO:0000313" key="10">
    <source>
        <dbReference type="Proteomes" id="UP000230084"/>
    </source>
</evidence>
<keyword evidence="3 7" id="KW-0694">RNA-binding</keyword>
<dbReference type="Gene3D" id="3.40.5.10">
    <property type="entry name" value="Ribosomal protein L9, N-terminal domain"/>
    <property type="match status" value="1"/>
</dbReference>
<reference evidence="9 10" key="1">
    <citation type="submission" date="2017-09" db="EMBL/GenBank/DDBJ databases">
        <title>Depth-based differentiation of microbial function through sediment-hosted aquifers and enrichment of novel symbionts in the deep terrestrial subsurface.</title>
        <authorList>
            <person name="Probst A.J."/>
            <person name="Ladd B."/>
            <person name="Jarett J.K."/>
            <person name="Geller-Mcgrath D.E."/>
            <person name="Sieber C.M."/>
            <person name="Emerson J.B."/>
            <person name="Anantharaman K."/>
            <person name="Thomas B.C."/>
            <person name="Malmstrom R."/>
            <person name="Stieglmeier M."/>
            <person name="Klingl A."/>
            <person name="Woyke T."/>
            <person name="Ryan C.M."/>
            <person name="Banfield J.F."/>
        </authorList>
    </citation>
    <scope>NUCLEOTIDE SEQUENCE [LARGE SCALE GENOMIC DNA]</scope>
    <source>
        <strain evidence="9">CG10_big_fil_rev_8_21_14_0_10_50_16</strain>
    </source>
</reference>
<dbReference type="PROSITE" id="PS00651">
    <property type="entry name" value="RIBOSOMAL_L9"/>
    <property type="match status" value="1"/>
</dbReference>
<evidence type="ECO:0000256" key="1">
    <source>
        <dbReference type="ARBA" id="ARBA00010605"/>
    </source>
</evidence>
<dbReference type="PANTHER" id="PTHR21368">
    <property type="entry name" value="50S RIBOSOMAL PROTEIN L9"/>
    <property type="match status" value="1"/>
</dbReference>
<dbReference type="GO" id="GO:0003735">
    <property type="term" value="F:structural constituent of ribosome"/>
    <property type="evidence" value="ECO:0007669"/>
    <property type="project" value="InterPro"/>
</dbReference>
<dbReference type="AlphaFoldDB" id="A0A2H0RLL3"/>
<evidence type="ECO:0000256" key="7">
    <source>
        <dbReference type="HAMAP-Rule" id="MF_00503"/>
    </source>
</evidence>
<dbReference type="Proteomes" id="UP000230084">
    <property type="component" value="Unassembled WGS sequence"/>
</dbReference>
<evidence type="ECO:0000256" key="5">
    <source>
        <dbReference type="ARBA" id="ARBA00023274"/>
    </source>
</evidence>
<dbReference type="HAMAP" id="MF_00503">
    <property type="entry name" value="Ribosomal_bL9"/>
    <property type="match status" value="1"/>
</dbReference>
<feature type="domain" description="Ribosomal protein L9" evidence="8">
    <location>
        <begin position="13"/>
        <end position="40"/>
    </location>
</feature>
<keyword evidence="4 7" id="KW-0689">Ribosomal protein</keyword>
<accession>A0A2H0RLL3</accession>
<dbReference type="InterPro" id="IPR036791">
    <property type="entry name" value="Ribosomal_bL9_C_sf"/>
</dbReference>
<protein>
    <recommendedName>
        <fullName evidence="6 7">Large ribosomal subunit protein bL9</fullName>
    </recommendedName>
</protein>
<evidence type="ECO:0000259" key="8">
    <source>
        <dbReference type="PROSITE" id="PS00651"/>
    </source>
</evidence>